<dbReference type="InterPro" id="IPR002363">
    <property type="entry name" value="Ribosomal_uL10_CS_bac"/>
</dbReference>
<dbReference type="EMBL" id="MFPV01000057">
    <property type="protein sequence ID" value="OGH60523.1"/>
    <property type="molecule type" value="Genomic_DNA"/>
</dbReference>
<dbReference type="GO" id="GO:0006412">
    <property type="term" value="P:translation"/>
    <property type="evidence" value="ECO:0007669"/>
    <property type="project" value="UniProtKB-UniRule"/>
</dbReference>
<reference evidence="6 7" key="1">
    <citation type="journal article" date="2016" name="Nat. Commun.">
        <title>Thousands of microbial genomes shed light on interconnected biogeochemical processes in an aquifer system.</title>
        <authorList>
            <person name="Anantharaman K."/>
            <person name="Brown C.T."/>
            <person name="Hug L.A."/>
            <person name="Sharon I."/>
            <person name="Castelle C.J."/>
            <person name="Probst A.J."/>
            <person name="Thomas B.C."/>
            <person name="Singh A."/>
            <person name="Wilkins M.J."/>
            <person name="Karaoz U."/>
            <person name="Brodie E.L."/>
            <person name="Williams K.H."/>
            <person name="Hubbard S.S."/>
            <person name="Banfield J.F."/>
        </authorList>
    </citation>
    <scope>NUCLEOTIDE SEQUENCE [LARGE SCALE GENOMIC DNA]</scope>
</reference>
<keyword evidence="3 5" id="KW-0687">Ribonucleoprotein</keyword>
<proteinExistence type="inferred from homology"/>
<comment type="subunit">
    <text evidence="5">Part of the ribosomal stalk of the 50S ribosomal subunit. The N-terminus interacts with L11 and the large rRNA to form the base of the stalk. The C-terminus forms an elongated spine to which L12 dimers bind in a sequential fashion forming a multimeric L10(L12)X complex.</text>
</comment>
<comment type="caution">
    <text evidence="6">The sequence shown here is derived from an EMBL/GenBank/DDBJ whole genome shotgun (WGS) entry which is preliminary data.</text>
</comment>
<organism evidence="6 7">
    <name type="scientific">Candidatus Magasanikbacteria bacterium RIFCSPHIGHO2_01_FULL_50_8</name>
    <dbReference type="NCBI Taxonomy" id="1798674"/>
    <lineage>
        <taxon>Bacteria</taxon>
        <taxon>Candidatus Magasanikiibacteriota</taxon>
    </lineage>
</organism>
<dbReference type="AlphaFoldDB" id="A0A1F6LMK4"/>
<dbReference type="SUPFAM" id="SSF160369">
    <property type="entry name" value="Ribosomal protein L10-like"/>
    <property type="match status" value="1"/>
</dbReference>
<evidence type="ECO:0000256" key="4">
    <source>
        <dbReference type="ARBA" id="ARBA00035202"/>
    </source>
</evidence>
<dbReference type="GO" id="GO:0070180">
    <property type="term" value="F:large ribosomal subunit rRNA binding"/>
    <property type="evidence" value="ECO:0007669"/>
    <property type="project" value="UniProtKB-UniRule"/>
</dbReference>
<keyword evidence="2 5" id="KW-0689">Ribosomal protein</keyword>
<dbReference type="NCBIfam" id="NF000955">
    <property type="entry name" value="PRK00099.1-1"/>
    <property type="match status" value="1"/>
</dbReference>
<comment type="similarity">
    <text evidence="1 5">Belongs to the universal ribosomal protein uL10 family.</text>
</comment>
<dbReference type="GO" id="GO:0003735">
    <property type="term" value="F:structural constituent of ribosome"/>
    <property type="evidence" value="ECO:0007669"/>
    <property type="project" value="InterPro"/>
</dbReference>
<dbReference type="Gene3D" id="3.30.70.1730">
    <property type="match status" value="1"/>
</dbReference>
<keyword evidence="5" id="KW-0694">RNA-binding</keyword>
<evidence type="ECO:0000313" key="6">
    <source>
        <dbReference type="EMBL" id="OGH60523.1"/>
    </source>
</evidence>
<dbReference type="Proteomes" id="UP000176329">
    <property type="component" value="Unassembled WGS sequence"/>
</dbReference>
<dbReference type="InterPro" id="IPR001790">
    <property type="entry name" value="Ribosomal_uL10"/>
</dbReference>
<dbReference type="Gene3D" id="6.10.250.290">
    <property type="match status" value="1"/>
</dbReference>
<evidence type="ECO:0000313" key="7">
    <source>
        <dbReference type="Proteomes" id="UP000176329"/>
    </source>
</evidence>
<comment type="function">
    <text evidence="5">Forms part of the ribosomal stalk, playing a central role in the interaction of the ribosome with GTP-bound translation factors.</text>
</comment>
<accession>A0A1F6LMK4</accession>
<name>A0A1F6LMK4_9BACT</name>
<dbReference type="GO" id="GO:0015934">
    <property type="term" value="C:large ribosomal subunit"/>
    <property type="evidence" value="ECO:0007669"/>
    <property type="project" value="InterPro"/>
</dbReference>
<sequence length="172" mass="18294">MAKTKAQKSTDLQRLTNAFKASKAAVFVDYKGITVKNVNRLRRNAEKANVEYMVAKKTLITLAARAAGLEIDAKKMDGNIAVAFGSDEVGAANVIATLGKEVEQIKIVGGTLEGKFIDANQVKALAALPSKQELLAQLARVLNAPRVGLVTTLSGITRGFVTALSQVQQKKA</sequence>
<dbReference type="CDD" id="cd05797">
    <property type="entry name" value="Ribosomal_L10"/>
    <property type="match status" value="1"/>
</dbReference>
<dbReference type="InterPro" id="IPR022973">
    <property type="entry name" value="Ribosomal_uL10_bac"/>
</dbReference>
<evidence type="ECO:0000256" key="2">
    <source>
        <dbReference type="ARBA" id="ARBA00022980"/>
    </source>
</evidence>
<dbReference type="InterPro" id="IPR047865">
    <property type="entry name" value="Ribosomal_uL10_bac_type"/>
</dbReference>
<protein>
    <recommendedName>
        <fullName evidence="4 5">Large ribosomal subunit protein uL10</fullName>
    </recommendedName>
</protein>
<dbReference type="Pfam" id="PF00466">
    <property type="entry name" value="Ribosomal_L10"/>
    <property type="match status" value="1"/>
</dbReference>
<dbReference type="PROSITE" id="PS01109">
    <property type="entry name" value="RIBOSOMAL_L10"/>
    <property type="match status" value="1"/>
</dbReference>
<keyword evidence="5" id="KW-0699">rRNA-binding</keyword>
<evidence type="ECO:0000256" key="1">
    <source>
        <dbReference type="ARBA" id="ARBA00008889"/>
    </source>
</evidence>
<gene>
    <name evidence="5" type="primary">rplJ</name>
    <name evidence="6" type="ORF">A2848_02765</name>
</gene>
<dbReference type="InterPro" id="IPR043141">
    <property type="entry name" value="Ribosomal_uL10-like_sf"/>
</dbReference>
<dbReference type="HAMAP" id="MF_00362">
    <property type="entry name" value="Ribosomal_uL10"/>
    <property type="match status" value="1"/>
</dbReference>
<evidence type="ECO:0000256" key="5">
    <source>
        <dbReference type="HAMAP-Rule" id="MF_00362"/>
    </source>
</evidence>
<dbReference type="PANTHER" id="PTHR11560">
    <property type="entry name" value="39S RIBOSOMAL PROTEIN L10, MITOCHONDRIAL"/>
    <property type="match status" value="1"/>
</dbReference>
<evidence type="ECO:0000256" key="3">
    <source>
        <dbReference type="ARBA" id="ARBA00023274"/>
    </source>
</evidence>